<dbReference type="PROSITE" id="PS00211">
    <property type="entry name" value="ABC_TRANSPORTER_1"/>
    <property type="match status" value="1"/>
</dbReference>
<keyword evidence="3" id="KW-0500">Molybdenum</keyword>
<dbReference type="FunFam" id="3.40.50.300:FF:000425">
    <property type="entry name" value="Probable ABC transporter, ATP-binding subunit"/>
    <property type="match status" value="1"/>
</dbReference>
<comment type="caution">
    <text evidence="13">The sequence shown here is derived from an EMBL/GenBank/DDBJ whole genome shotgun (WGS) entry which is preliminary data.</text>
</comment>
<gene>
    <name evidence="13" type="ORF">CUJ83_12990</name>
</gene>
<dbReference type="Pfam" id="PF00005">
    <property type="entry name" value="ABC_tran"/>
    <property type="match status" value="1"/>
</dbReference>
<evidence type="ECO:0000256" key="1">
    <source>
        <dbReference type="ARBA" id="ARBA00004236"/>
    </source>
</evidence>
<dbReference type="GO" id="GO:0005886">
    <property type="term" value="C:plasma membrane"/>
    <property type="evidence" value="ECO:0007669"/>
    <property type="project" value="UniProtKB-SubCell"/>
</dbReference>
<keyword evidence="5 13" id="KW-0067">ATP-binding</keyword>
<dbReference type="AlphaFoldDB" id="A0AAP2RFM4"/>
<dbReference type="GO" id="GO:0005524">
    <property type="term" value="F:ATP binding"/>
    <property type="evidence" value="ECO:0007669"/>
    <property type="project" value="UniProtKB-KW"/>
</dbReference>
<dbReference type="InterPro" id="IPR003593">
    <property type="entry name" value="AAA+_ATPase"/>
</dbReference>
<evidence type="ECO:0000256" key="5">
    <source>
        <dbReference type="ARBA" id="ARBA00022840"/>
    </source>
</evidence>
<comment type="catalytic activity">
    <reaction evidence="10">
        <text>tungstate(in) + ATP + H2O = tungstate(out) + ADP + phosphate + H(+)</text>
        <dbReference type="Rhea" id="RHEA:35027"/>
        <dbReference type="ChEBI" id="CHEBI:15377"/>
        <dbReference type="ChEBI" id="CHEBI:15378"/>
        <dbReference type="ChEBI" id="CHEBI:30616"/>
        <dbReference type="ChEBI" id="CHEBI:43474"/>
        <dbReference type="ChEBI" id="CHEBI:46502"/>
        <dbReference type="ChEBI" id="CHEBI:456216"/>
        <dbReference type="EC" id="7.3.2.6"/>
    </reaction>
</comment>
<dbReference type="GO" id="GO:1901238">
    <property type="term" value="F:ABC-type tungstate transporter activity"/>
    <property type="evidence" value="ECO:0007669"/>
    <property type="project" value="UniProtKB-EC"/>
</dbReference>
<keyword evidence="4" id="KW-0547">Nucleotide-binding</keyword>
<dbReference type="InterPro" id="IPR027417">
    <property type="entry name" value="P-loop_NTPase"/>
</dbReference>
<name>A0AAP2RFM4_9EURY</name>
<organism evidence="13 14">
    <name type="scientific">Methanooceanicella nereidis</name>
    <dbReference type="NCBI Taxonomy" id="2052831"/>
    <lineage>
        <taxon>Archaea</taxon>
        <taxon>Methanobacteriati</taxon>
        <taxon>Methanobacteriota</taxon>
        <taxon>Stenosarchaea group</taxon>
        <taxon>Methanomicrobia</taxon>
        <taxon>Methanocellales</taxon>
        <taxon>Methanocellaceae</taxon>
        <taxon>Methanooceanicella</taxon>
    </lineage>
</organism>
<proteinExistence type="inferred from homology"/>
<evidence type="ECO:0000259" key="12">
    <source>
        <dbReference type="PROSITE" id="PS50893"/>
    </source>
</evidence>
<dbReference type="GO" id="GO:0016887">
    <property type="term" value="F:ATP hydrolysis activity"/>
    <property type="evidence" value="ECO:0007669"/>
    <property type="project" value="InterPro"/>
</dbReference>
<dbReference type="EMBL" id="PGCK01000012">
    <property type="protein sequence ID" value="MCD1295911.1"/>
    <property type="molecule type" value="Genomic_DNA"/>
</dbReference>
<accession>A0AAP2RFM4</accession>
<evidence type="ECO:0000313" key="14">
    <source>
        <dbReference type="Proteomes" id="UP001320159"/>
    </source>
</evidence>
<evidence type="ECO:0000313" key="13">
    <source>
        <dbReference type="EMBL" id="MCD1295911.1"/>
    </source>
</evidence>
<dbReference type="PANTHER" id="PTHR42788:SF13">
    <property type="entry name" value="ALIPHATIC SULFONATES IMPORT ATP-BINDING PROTEIN SSUB"/>
    <property type="match status" value="1"/>
</dbReference>
<keyword evidence="2" id="KW-0813">Transport</keyword>
<dbReference type="InterPro" id="IPR050166">
    <property type="entry name" value="ABC_transporter_ATP-bind"/>
</dbReference>
<reference evidence="13 14" key="1">
    <citation type="submission" date="2017-11" db="EMBL/GenBank/DDBJ databases">
        <title>Isolation and Characterization of Family Methanocellaceae Species from Potential Methane Hydrate Area Offshore Southwestern Taiwan.</title>
        <authorList>
            <person name="Zhang W.-L."/>
            <person name="Chen W.-C."/>
            <person name="Lai M.-C."/>
            <person name="Chen S.-C."/>
        </authorList>
    </citation>
    <scope>NUCLEOTIDE SEQUENCE [LARGE SCALE GENOMIC DNA]</scope>
    <source>
        <strain evidence="13 14">CWC-04</strain>
    </source>
</reference>
<evidence type="ECO:0000256" key="11">
    <source>
        <dbReference type="ARBA" id="ARBA00057369"/>
    </source>
</evidence>
<sequence>MSGEIKIQNVCKDYSSNGSTLRAIDNISIDIKDSEFICIVGPSGCGKSTLLRMVAGLEPISSGEIHVAGKKVTSPTPSIGFVFQEYTLFPWRNVQKNVEFGLELKGMPPEERSERAKKYLDMVGLSKFKDSYPHQLSGGMKQRAAIARTLAVDPDILLMDEPFGALDAQTRNLLQMQLLDIWKTERIKVLFVTHSVDEAVFLADRVIIMSARPGRIKEIIDIDLPRPRVRTESDVNQLRNVILNSLFEEVQKLSEY</sequence>
<feature type="domain" description="ABC transporter" evidence="12">
    <location>
        <begin position="5"/>
        <end position="232"/>
    </location>
</feature>
<dbReference type="CDD" id="cd03293">
    <property type="entry name" value="ABC_NrtD_SsuB_transporters"/>
    <property type="match status" value="1"/>
</dbReference>
<protein>
    <recommendedName>
        <fullName evidence="9">Molybdate/tungstate import ATP-binding protein WtpC</fullName>
        <ecNumber evidence="8">7.3.2.6</ecNumber>
    </recommendedName>
</protein>
<evidence type="ECO:0000256" key="2">
    <source>
        <dbReference type="ARBA" id="ARBA00022448"/>
    </source>
</evidence>
<keyword evidence="14" id="KW-1185">Reference proteome</keyword>
<comment type="similarity">
    <text evidence="6">Belongs to the ABC transporter superfamily. Sulfate/tungstate importer (TC 3.A.1.6) family.</text>
</comment>
<evidence type="ECO:0000256" key="4">
    <source>
        <dbReference type="ARBA" id="ARBA00022741"/>
    </source>
</evidence>
<dbReference type="InterPro" id="IPR003439">
    <property type="entry name" value="ABC_transporter-like_ATP-bd"/>
</dbReference>
<dbReference type="InterPro" id="IPR017871">
    <property type="entry name" value="ABC_transporter-like_CS"/>
</dbReference>
<dbReference type="PANTHER" id="PTHR42788">
    <property type="entry name" value="TAURINE IMPORT ATP-BINDING PROTEIN-RELATED"/>
    <property type="match status" value="1"/>
</dbReference>
<comment type="function">
    <text evidence="11">Part of the ABC transporter complex WtpABC involved in molybdate/tungstate import. Responsible for energy coupling to the transport system.</text>
</comment>
<dbReference type="SMART" id="SM00382">
    <property type="entry name" value="AAA"/>
    <property type="match status" value="1"/>
</dbReference>
<evidence type="ECO:0000256" key="7">
    <source>
        <dbReference type="ARBA" id="ARBA00038781"/>
    </source>
</evidence>
<evidence type="ECO:0000256" key="6">
    <source>
        <dbReference type="ARBA" id="ARBA00038307"/>
    </source>
</evidence>
<evidence type="ECO:0000256" key="9">
    <source>
        <dbReference type="ARBA" id="ARBA00041133"/>
    </source>
</evidence>
<dbReference type="Proteomes" id="UP001320159">
    <property type="component" value="Unassembled WGS sequence"/>
</dbReference>
<dbReference type="Gene3D" id="3.40.50.300">
    <property type="entry name" value="P-loop containing nucleotide triphosphate hydrolases"/>
    <property type="match status" value="1"/>
</dbReference>
<comment type="subunit">
    <text evidence="7">The complex is composed of two ATP-binding proteins (WtpC), two transmembrane proteins (WtpB) and a solute-binding protein (WtpA).</text>
</comment>
<evidence type="ECO:0000256" key="3">
    <source>
        <dbReference type="ARBA" id="ARBA00022505"/>
    </source>
</evidence>
<comment type="subcellular location">
    <subcellularLocation>
        <location evidence="1">Cell membrane</location>
    </subcellularLocation>
</comment>
<evidence type="ECO:0000256" key="8">
    <source>
        <dbReference type="ARBA" id="ARBA00039025"/>
    </source>
</evidence>
<evidence type="ECO:0000256" key="10">
    <source>
        <dbReference type="ARBA" id="ARBA00047936"/>
    </source>
</evidence>
<dbReference type="RefSeq" id="WP_230742770.1">
    <property type="nucleotide sequence ID" value="NZ_PGCK01000012.1"/>
</dbReference>
<dbReference type="EC" id="7.3.2.6" evidence="8"/>
<dbReference type="SUPFAM" id="SSF52540">
    <property type="entry name" value="P-loop containing nucleoside triphosphate hydrolases"/>
    <property type="match status" value="1"/>
</dbReference>
<dbReference type="PROSITE" id="PS50893">
    <property type="entry name" value="ABC_TRANSPORTER_2"/>
    <property type="match status" value="1"/>
</dbReference>